<evidence type="ECO:0000313" key="1">
    <source>
        <dbReference type="EMBL" id="MPD03448.1"/>
    </source>
</evidence>
<sequence length="64" mass="7332">MNGLRGAERGNGKEGSVYQFRRVFQKRRNIKQRRRDVIPIYVEHGAVEANVVFSQTPRCNGSTP</sequence>
<gene>
    <name evidence="1" type="ORF">E2C01_099087</name>
</gene>
<proteinExistence type="predicted"/>
<dbReference type="AlphaFoldDB" id="A0A5B7KDY7"/>
<organism evidence="1 2">
    <name type="scientific">Portunus trituberculatus</name>
    <name type="common">Swimming crab</name>
    <name type="synonym">Neptunus trituberculatus</name>
    <dbReference type="NCBI Taxonomy" id="210409"/>
    <lineage>
        <taxon>Eukaryota</taxon>
        <taxon>Metazoa</taxon>
        <taxon>Ecdysozoa</taxon>
        <taxon>Arthropoda</taxon>
        <taxon>Crustacea</taxon>
        <taxon>Multicrustacea</taxon>
        <taxon>Malacostraca</taxon>
        <taxon>Eumalacostraca</taxon>
        <taxon>Eucarida</taxon>
        <taxon>Decapoda</taxon>
        <taxon>Pleocyemata</taxon>
        <taxon>Brachyura</taxon>
        <taxon>Eubrachyura</taxon>
        <taxon>Portunoidea</taxon>
        <taxon>Portunidae</taxon>
        <taxon>Portuninae</taxon>
        <taxon>Portunus</taxon>
    </lineage>
</organism>
<keyword evidence="2" id="KW-1185">Reference proteome</keyword>
<name>A0A5B7KDY7_PORTR</name>
<evidence type="ECO:0000313" key="2">
    <source>
        <dbReference type="Proteomes" id="UP000324222"/>
    </source>
</evidence>
<comment type="caution">
    <text evidence="1">The sequence shown here is derived from an EMBL/GenBank/DDBJ whole genome shotgun (WGS) entry which is preliminary data.</text>
</comment>
<reference evidence="1 2" key="1">
    <citation type="submission" date="2019-05" db="EMBL/GenBank/DDBJ databases">
        <title>Another draft genome of Portunus trituberculatus and its Hox gene families provides insights of decapod evolution.</title>
        <authorList>
            <person name="Jeong J.-H."/>
            <person name="Song I."/>
            <person name="Kim S."/>
            <person name="Choi T."/>
            <person name="Kim D."/>
            <person name="Ryu S."/>
            <person name="Kim W."/>
        </authorList>
    </citation>
    <scope>NUCLEOTIDE SEQUENCE [LARGE SCALE GENOMIC DNA]</scope>
    <source>
        <tissue evidence="1">Muscle</tissue>
    </source>
</reference>
<protein>
    <submittedName>
        <fullName evidence="1">Uncharacterized protein</fullName>
    </submittedName>
</protein>
<accession>A0A5B7KDY7</accession>
<dbReference type="EMBL" id="VSRR010136163">
    <property type="protein sequence ID" value="MPD03448.1"/>
    <property type="molecule type" value="Genomic_DNA"/>
</dbReference>
<dbReference type="Proteomes" id="UP000324222">
    <property type="component" value="Unassembled WGS sequence"/>
</dbReference>